<evidence type="ECO:0000256" key="1">
    <source>
        <dbReference type="SAM" id="MobiDB-lite"/>
    </source>
</evidence>
<protein>
    <submittedName>
        <fullName evidence="2">Uncharacterized protein</fullName>
    </submittedName>
</protein>
<feature type="compositionally biased region" description="Low complexity" evidence="1">
    <location>
        <begin position="144"/>
        <end position="167"/>
    </location>
</feature>
<dbReference type="InParanoid" id="A0A286U4T8"/>
<dbReference type="InterPro" id="IPR037056">
    <property type="entry name" value="RNase_H1_N_sf"/>
</dbReference>
<dbReference type="AlphaFoldDB" id="A0A286U4T8"/>
<dbReference type="Proteomes" id="UP000217199">
    <property type="component" value="Unassembled WGS sequence"/>
</dbReference>
<dbReference type="EMBL" id="NBII01000012">
    <property type="protein sequence ID" value="PAV14595.1"/>
    <property type="molecule type" value="Genomic_DNA"/>
</dbReference>
<name>A0A286U4T8_9AGAM</name>
<evidence type="ECO:0000313" key="3">
    <source>
        <dbReference type="Proteomes" id="UP000217199"/>
    </source>
</evidence>
<accession>A0A286U4T8</accession>
<sequence>MASKLKTLATIAKVVTNPTFWRYLRETIRNLESLKLPTTNGTQKDNIPQSDADIIKFLFPKYHVDIEPNIVPSFAQKVSSKNESSNSSQTGVHVYLICNANRKQASQIESEYAKRGKYTGKGSLPSLVKKMAPLIDPYPKKDSSQSSSNSPPVLLLQPPQPSSLSNVTTSSTGSRNSIDMEAVQRHLDERIRNLPRNNKHFESFYVITIGRRPGIYISSKDFIKNIDGVTGGEGKWFEANSRAAAEERLPTLPKALFYPQFQVLPTKSSNRIHHGRSRWRPPSTDISLRRLTLSTTMAKATVNPIFRKSLRETIRILASQKYPPNKVTQKDADIIKLYFEHNNMDVGPNSIPSFAQQLATENELLKRPKSKAHEYPVCDATREQAAKLSSFFAKRKRFTGKGSLPSLVMKVAWTNHPLPPSPKKGSSTKAG</sequence>
<feature type="region of interest" description="Disordered" evidence="1">
    <location>
        <begin position="135"/>
        <end position="176"/>
    </location>
</feature>
<reference evidence="2 3" key="1">
    <citation type="journal article" date="2017" name="Mol. Ecol.">
        <title>Comparative and population genomic landscape of Phellinus noxius: A hypervariable fungus causing root rot in trees.</title>
        <authorList>
            <person name="Chung C.L."/>
            <person name="Lee T.J."/>
            <person name="Akiba M."/>
            <person name="Lee H.H."/>
            <person name="Kuo T.H."/>
            <person name="Liu D."/>
            <person name="Ke H.M."/>
            <person name="Yokoi T."/>
            <person name="Roa M.B."/>
            <person name="Lu M.J."/>
            <person name="Chang Y.Y."/>
            <person name="Ann P.J."/>
            <person name="Tsai J.N."/>
            <person name="Chen C.Y."/>
            <person name="Tzean S.S."/>
            <person name="Ota Y."/>
            <person name="Hattori T."/>
            <person name="Sahashi N."/>
            <person name="Liou R.F."/>
            <person name="Kikuchi T."/>
            <person name="Tsai I.J."/>
        </authorList>
    </citation>
    <scope>NUCLEOTIDE SEQUENCE [LARGE SCALE GENOMIC DNA]</scope>
    <source>
        <strain evidence="2 3">FFPRI411160</strain>
    </source>
</reference>
<comment type="caution">
    <text evidence="2">The sequence shown here is derived from an EMBL/GenBank/DDBJ whole genome shotgun (WGS) entry which is preliminary data.</text>
</comment>
<evidence type="ECO:0000313" key="2">
    <source>
        <dbReference type="EMBL" id="PAV14595.1"/>
    </source>
</evidence>
<organism evidence="2 3">
    <name type="scientific">Pyrrhoderma noxium</name>
    <dbReference type="NCBI Taxonomy" id="2282107"/>
    <lineage>
        <taxon>Eukaryota</taxon>
        <taxon>Fungi</taxon>
        <taxon>Dikarya</taxon>
        <taxon>Basidiomycota</taxon>
        <taxon>Agaricomycotina</taxon>
        <taxon>Agaricomycetes</taxon>
        <taxon>Hymenochaetales</taxon>
        <taxon>Hymenochaetaceae</taxon>
        <taxon>Pyrrhoderma</taxon>
    </lineage>
</organism>
<proteinExistence type="predicted"/>
<gene>
    <name evidence="2" type="ORF">PNOK_0967300</name>
</gene>
<dbReference type="OrthoDB" id="3270804at2759"/>
<keyword evidence="3" id="KW-1185">Reference proteome</keyword>
<dbReference type="Gene3D" id="3.40.970.10">
    <property type="entry name" value="Ribonuclease H1, N-terminal domain"/>
    <property type="match status" value="1"/>
</dbReference>